<feature type="region of interest" description="Disordered" evidence="1">
    <location>
        <begin position="29"/>
        <end position="89"/>
    </location>
</feature>
<organism evidence="3 4">
    <name type="scientific">Nannocystis pusilla</name>
    <dbReference type="NCBI Taxonomy" id="889268"/>
    <lineage>
        <taxon>Bacteria</taxon>
        <taxon>Pseudomonadati</taxon>
        <taxon>Myxococcota</taxon>
        <taxon>Polyangia</taxon>
        <taxon>Nannocystales</taxon>
        <taxon>Nannocystaceae</taxon>
        <taxon>Nannocystis</taxon>
    </lineage>
</organism>
<comment type="caution">
    <text evidence="3">The sequence shown here is derived from an EMBL/GenBank/DDBJ whole genome shotgun (WGS) entry which is preliminary data.</text>
</comment>
<dbReference type="InterPro" id="IPR029058">
    <property type="entry name" value="AB_hydrolase_fold"/>
</dbReference>
<reference evidence="3" key="1">
    <citation type="submission" date="2022-11" db="EMBL/GenBank/DDBJ databases">
        <title>Minimal conservation of predation-associated metabolite biosynthetic gene clusters underscores biosynthetic potential of Myxococcota including descriptions for ten novel species: Archangium lansinium sp. nov., Myxococcus landrumus sp. nov., Nannocystis bai.</title>
        <authorList>
            <person name="Ahearne A."/>
            <person name="Stevens C."/>
            <person name="Phillips K."/>
        </authorList>
    </citation>
    <scope>NUCLEOTIDE SEQUENCE</scope>
    <source>
        <strain evidence="3">Na p29</strain>
    </source>
</reference>
<name>A0A9X3EJI6_9BACT</name>
<dbReference type="AlphaFoldDB" id="A0A9X3EJI6"/>
<feature type="compositionally biased region" description="Low complexity" evidence="1">
    <location>
        <begin position="43"/>
        <end position="60"/>
    </location>
</feature>
<dbReference type="EMBL" id="JAPNKE010000002">
    <property type="protein sequence ID" value="MCY1005177.1"/>
    <property type="molecule type" value="Genomic_DNA"/>
</dbReference>
<keyword evidence="4" id="KW-1185">Reference proteome</keyword>
<evidence type="ECO:0000313" key="3">
    <source>
        <dbReference type="EMBL" id="MCY1005177.1"/>
    </source>
</evidence>
<accession>A0A9X3EJI6</accession>
<dbReference type="RefSeq" id="WP_267766816.1">
    <property type="nucleotide sequence ID" value="NZ_JAPNKE010000002.1"/>
</dbReference>
<dbReference type="PROSITE" id="PS51257">
    <property type="entry name" value="PROKAR_LIPOPROTEIN"/>
    <property type="match status" value="1"/>
</dbReference>
<dbReference type="SUPFAM" id="SSF53474">
    <property type="entry name" value="alpha/beta-Hydrolases"/>
    <property type="match status" value="1"/>
</dbReference>
<feature type="chain" id="PRO_5040899583" evidence="2">
    <location>
        <begin position="22"/>
        <end position="481"/>
    </location>
</feature>
<feature type="compositionally biased region" description="Gly residues" evidence="1">
    <location>
        <begin position="61"/>
        <end position="73"/>
    </location>
</feature>
<proteinExistence type="predicted"/>
<evidence type="ECO:0000256" key="2">
    <source>
        <dbReference type="SAM" id="SignalP"/>
    </source>
</evidence>
<sequence length="481" mass="50860">MSSLRSPALTAALAVSLVTLACGDAQGPGAGAGMSEGTDSDVPGSDATDGPPDAPPTTTGTGTGDDGSGGHGQTTGTTTTGEPACDPNQWTLVERDYLGVGEDVKGETLPACSEHRWYVAFPDESSWQIRLTRTDGAGPLRATVAYPDEPGALVWQAALAPPLVSGEAPAEAIFAVPRSGEFAVHVRSDSPDAPSDYNLEFVCSIGCGRETTRFPIVLVHGWTGFEAIGPITYFYGVTAELESLGFPVEVAVLDPYNSTTVRSGQLAEQLDEFLVAQRARKLDLLGHSQGGIDSRAVVASHGYGDRVSAVVTIASPHRGTYITDLALGLAPGGVEAALGFLLNFVGAVSAQQKSDAEASFYSLSEHYMQDEFNPSNPDDPRVKYISYTGRTCDAAGFLIPGNHCQDLVDPLISLGYTVLQLARGDNDGLVTVESAQWGDYRGEMIADHIDEVGQLLGVTDVKFDHLEFYRELARDLFAEEH</sequence>
<evidence type="ECO:0000256" key="1">
    <source>
        <dbReference type="SAM" id="MobiDB-lite"/>
    </source>
</evidence>
<gene>
    <name evidence="3" type="ORF">OV079_06240</name>
</gene>
<dbReference type="Proteomes" id="UP001150924">
    <property type="component" value="Unassembled WGS sequence"/>
</dbReference>
<keyword evidence="2" id="KW-0732">Signal</keyword>
<dbReference type="Gene3D" id="3.40.50.1820">
    <property type="entry name" value="alpha/beta hydrolase"/>
    <property type="match status" value="1"/>
</dbReference>
<protein>
    <submittedName>
        <fullName evidence="3">Triacylglycerol lipase</fullName>
    </submittedName>
</protein>
<evidence type="ECO:0000313" key="4">
    <source>
        <dbReference type="Proteomes" id="UP001150924"/>
    </source>
</evidence>
<feature type="signal peptide" evidence="2">
    <location>
        <begin position="1"/>
        <end position="21"/>
    </location>
</feature>
<dbReference type="Pfam" id="PF02089">
    <property type="entry name" value="Palm_thioest"/>
    <property type="match status" value="1"/>
</dbReference>